<comment type="subcellular location">
    <subcellularLocation>
        <location evidence="2">Cytoplasm</location>
        <location evidence="2">Cytosol</location>
    </subcellularLocation>
    <subcellularLocation>
        <location evidence="1 9">Nucleus</location>
    </subcellularLocation>
</comment>
<dbReference type="Pfam" id="PF01423">
    <property type="entry name" value="LSM"/>
    <property type="match status" value="1"/>
</dbReference>
<keyword evidence="4" id="KW-0963">Cytoplasm</keyword>
<dbReference type="SMART" id="SM00651">
    <property type="entry name" value="Sm"/>
    <property type="match status" value="1"/>
</dbReference>
<dbReference type="AlphaFoldDB" id="E0S9U5"/>
<keyword evidence="8 9" id="KW-0687">Ribonucleoprotein</keyword>
<dbReference type="InterPro" id="IPR001163">
    <property type="entry name" value="Sm_dom_euk/arc"/>
</dbReference>
<dbReference type="PROSITE" id="PS52002">
    <property type="entry name" value="SM"/>
    <property type="match status" value="1"/>
</dbReference>
<sequence>MFLPNNPDNPGEKESMEMKGPLSLVRRAMVKMIPVLISLRNNRKVTGKVVAYDRHYNLLVREAREFGTARGRNKGRKKRQGSEFSRKLGNVFIRGDTVILVAVGAEAEEPEKNSMENDEKKNTDLTQEECQTNSKV</sequence>
<organism evidence="12 13">
    <name type="scientific">Encephalitozoon intestinalis (strain ATCC 50506)</name>
    <name type="common">Microsporidian parasite</name>
    <name type="synonym">Septata intestinalis</name>
    <dbReference type="NCBI Taxonomy" id="876142"/>
    <lineage>
        <taxon>Eukaryota</taxon>
        <taxon>Fungi</taxon>
        <taxon>Fungi incertae sedis</taxon>
        <taxon>Microsporidia</taxon>
        <taxon>Unikaryonidae</taxon>
        <taxon>Encephalitozoon</taxon>
    </lineage>
</organism>
<dbReference type="RefSeq" id="XP_003073840.1">
    <property type="nucleotide sequence ID" value="XM_003073794.1"/>
</dbReference>
<protein>
    <recommendedName>
        <fullName evidence="9">Small nuclear ribonucleoprotein Sm D2</fullName>
        <shortName evidence="9">Sm-D2</shortName>
    </recommendedName>
    <alternativeName>
        <fullName evidence="9">snRNP core protein D2</fullName>
    </alternativeName>
</protein>
<dbReference type="PANTHER" id="PTHR12777">
    <property type="entry name" value="SMALL NUCLEAR RIBONUCLEOPROTEIN SM D2"/>
    <property type="match status" value="1"/>
</dbReference>
<evidence type="ECO:0000313" key="13">
    <source>
        <dbReference type="Proteomes" id="UP000002313"/>
    </source>
</evidence>
<feature type="domain" description="Sm" evidence="11">
    <location>
        <begin position="22"/>
        <end position="107"/>
    </location>
</feature>
<reference evidence="12 13" key="2">
    <citation type="journal article" date="2012" name="Proc. Natl. Acad. Sci. U.S.A.">
        <title>Gain and loss of multiple functionally related, horizontally transferred genes in the reduced genomes of two microsporidian parasites.</title>
        <authorList>
            <person name="Pombert J.-F."/>
            <person name="Selman M."/>
            <person name="Burki F."/>
            <person name="Bardell F.T."/>
            <person name="Farinelli L."/>
            <person name="Solter L.F."/>
            <person name="Whitman D.W."/>
            <person name="Weiss L.M."/>
            <person name="Corradi N."/>
            <person name="Keeling P.J."/>
        </authorList>
    </citation>
    <scope>NUCLEOTIDE SEQUENCE [LARGE SCALE GENOMIC DNA]</scope>
    <source>
        <strain evidence="12 13">ATCC 50506</strain>
    </source>
</reference>
<evidence type="ECO:0000256" key="8">
    <source>
        <dbReference type="ARBA" id="ARBA00023274"/>
    </source>
</evidence>
<dbReference type="GO" id="GO:0008380">
    <property type="term" value="P:RNA splicing"/>
    <property type="evidence" value="ECO:0007669"/>
    <property type="project" value="UniProtKB-KW"/>
</dbReference>
<dbReference type="GO" id="GO:0003723">
    <property type="term" value="F:RNA binding"/>
    <property type="evidence" value="ECO:0007669"/>
    <property type="project" value="InterPro"/>
</dbReference>
<keyword evidence="6 9" id="KW-0508">mRNA splicing</keyword>
<feature type="region of interest" description="Disordered" evidence="10">
    <location>
        <begin position="106"/>
        <end position="136"/>
    </location>
</feature>
<evidence type="ECO:0000256" key="2">
    <source>
        <dbReference type="ARBA" id="ARBA00004514"/>
    </source>
</evidence>
<evidence type="ECO:0000256" key="10">
    <source>
        <dbReference type="SAM" id="MobiDB-lite"/>
    </source>
</evidence>
<dbReference type="Proteomes" id="UP000002313">
    <property type="component" value="Chromosome X"/>
</dbReference>
<evidence type="ECO:0000256" key="9">
    <source>
        <dbReference type="RuleBase" id="RU365051"/>
    </source>
</evidence>
<dbReference type="InterPro" id="IPR047575">
    <property type="entry name" value="Sm"/>
</dbReference>
<feature type="compositionally biased region" description="Basic and acidic residues" evidence="10">
    <location>
        <begin position="110"/>
        <end position="123"/>
    </location>
</feature>
<evidence type="ECO:0000256" key="7">
    <source>
        <dbReference type="ARBA" id="ARBA00023242"/>
    </source>
</evidence>
<evidence type="ECO:0000256" key="4">
    <source>
        <dbReference type="ARBA" id="ARBA00022490"/>
    </source>
</evidence>
<dbReference type="InterPro" id="IPR027248">
    <property type="entry name" value="Sm_D2"/>
</dbReference>
<keyword evidence="5 9" id="KW-0507">mRNA processing</keyword>
<name>E0S9U5_ENCIT</name>
<dbReference type="GO" id="GO:0030532">
    <property type="term" value="C:small nuclear ribonucleoprotein complex"/>
    <property type="evidence" value="ECO:0007669"/>
    <property type="project" value="InterPro"/>
</dbReference>
<dbReference type="SUPFAM" id="SSF50182">
    <property type="entry name" value="Sm-like ribonucleoproteins"/>
    <property type="match status" value="1"/>
</dbReference>
<proteinExistence type="inferred from homology"/>
<dbReference type="GeneID" id="9699546"/>
<evidence type="ECO:0000256" key="6">
    <source>
        <dbReference type="ARBA" id="ARBA00023187"/>
    </source>
</evidence>
<evidence type="ECO:0000259" key="11">
    <source>
        <dbReference type="PROSITE" id="PS52002"/>
    </source>
</evidence>
<keyword evidence="7 9" id="KW-0539">Nucleus</keyword>
<dbReference type="EMBL" id="CP001951">
    <property type="protein sequence ID" value="ADM12480.1"/>
    <property type="molecule type" value="Genomic_DNA"/>
</dbReference>
<comment type="similarity">
    <text evidence="3 9">Belongs to the snRNP core protein family.</text>
</comment>
<evidence type="ECO:0000256" key="1">
    <source>
        <dbReference type="ARBA" id="ARBA00004123"/>
    </source>
</evidence>
<accession>E0S9U5</accession>
<dbReference type="GO" id="GO:0006397">
    <property type="term" value="P:mRNA processing"/>
    <property type="evidence" value="ECO:0007669"/>
    <property type="project" value="UniProtKB-KW"/>
</dbReference>
<dbReference type="VEuPathDB" id="MicrosporidiaDB:Eint_101550"/>
<dbReference type="InterPro" id="IPR010920">
    <property type="entry name" value="LSM_dom_sf"/>
</dbReference>
<reference evidence="12 13" key="1">
    <citation type="journal article" date="2010" name="Nat. Commun.">
        <title>The complete sequence of the smallest known nuclear genome from the microsporidian Encephalitozoon intestinalis.</title>
        <authorList>
            <person name="Corradi N."/>
            <person name="Pombert J.-F."/>
            <person name="Farinelli L."/>
            <person name="Didier E.S."/>
            <person name="Keeling P.J."/>
        </authorList>
    </citation>
    <scope>NUCLEOTIDE SEQUENCE [LARGE SCALE GENOMIC DNA]</scope>
    <source>
        <strain evidence="12 13">ATCC 50506</strain>
    </source>
</reference>
<evidence type="ECO:0000313" key="12">
    <source>
        <dbReference type="EMBL" id="ADM12480.1"/>
    </source>
</evidence>
<dbReference type="KEGG" id="ein:Eint_101550"/>
<dbReference type="HOGENOM" id="CLU_1959558_0_0_1"/>
<dbReference type="OrthoDB" id="437526at2759"/>
<keyword evidence="13" id="KW-1185">Reference proteome</keyword>
<dbReference type="Gene3D" id="2.30.30.100">
    <property type="match status" value="1"/>
</dbReference>
<dbReference type="GO" id="GO:0005829">
    <property type="term" value="C:cytosol"/>
    <property type="evidence" value="ECO:0007669"/>
    <property type="project" value="UniProtKB-SubCell"/>
</dbReference>
<evidence type="ECO:0000256" key="5">
    <source>
        <dbReference type="ARBA" id="ARBA00022664"/>
    </source>
</evidence>
<gene>
    <name evidence="12" type="ORF">Eint_101550</name>
</gene>
<feature type="compositionally biased region" description="Polar residues" evidence="10">
    <location>
        <begin position="124"/>
        <end position="136"/>
    </location>
</feature>
<evidence type="ECO:0000256" key="3">
    <source>
        <dbReference type="ARBA" id="ARBA00008146"/>
    </source>
</evidence>